<dbReference type="InterPro" id="IPR024607">
    <property type="entry name" value="Sulfatase_CS"/>
</dbReference>
<dbReference type="SUPFAM" id="SSF53649">
    <property type="entry name" value="Alkaline phosphatase-like"/>
    <property type="match status" value="1"/>
</dbReference>
<comment type="caution">
    <text evidence="10">The sequence shown here is derived from an EMBL/GenBank/DDBJ whole genome shotgun (WGS) entry which is preliminary data.</text>
</comment>
<dbReference type="InterPro" id="IPR000917">
    <property type="entry name" value="Sulfatase_N"/>
</dbReference>
<evidence type="ECO:0000256" key="7">
    <source>
        <dbReference type="ARBA" id="ARBA00023180"/>
    </source>
</evidence>
<evidence type="ECO:0000256" key="1">
    <source>
        <dbReference type="ARBA" id="ARBA00001913"/>
    </source>
</evidence>
<dbReference type="OrthoDB" id="103349at2759"/>
<organism evidence="10 11">
    <name type="scientific">Chionoecetes opilio</name>
    <name type="common">Atlantic snow crab</name>
    <name type="synonym">Cancer opilio</name>
    <dbReference type="NCBI Taxonomy" id="41210"/>
    <lineage>
        <taxon>Eukaryota</taxon>
        <taxon>Metazoa</taxon>
        <taxon>Ecdysozoa</taxon>
        <taxon>Arthropoda</taxon>
        <taxon>Crustacea</taxon>
        <taxon>Multicrustacea</taxon>
        <taxon>Malacostraca</taxon>
        <taxon>Eumalacostraca</taxon>
        <taxon>Eucarida</taxon>
        <taxon>Decapoda</taxon>
        <taxon>Pleocyemata</taxon>
        <taxon>Brachyura</taxon>
        <taxon>Eubrachyura</taxon>
        <taxon>Majoidea</taxon>
        <taxon>Majidae</taxon>
        <taxon>Chionoecetes</taxon>
    </lineage>
</organism>
<evidence type="ECO:0000256" key="2">
    <source>
        <dbReference type="ARBA" id="ARBA00008779"/>
    </source>
</evidence>
<feature type="domain" description="Sulfatase N-terminal" evidence="9">
    <location>
        <begin position="90"/>
        <end position="514"/>
    </location>
</feature>
<comment type="cofactor">
    <cofactor evidence="1">
        <name>Ca(2+)</name>
        <dbReference type="ChEBI" id="CHEBI:29108"/>
    </cofactor>
</comment>
<reference evidence="10" key="1">
    <citation type="submission" date="2020-07" db="EMBL/GenBank/DDBJ databases">
        <title>The High-quality genome of the commercially important snow crab, Chionoecetes opilio.</title>
        <authorList>
            <person name="Jeong J.-H."/>
            <person name="Ryu S."/>
        </authorList>
    </citation>
    <scope>NUCLEOTIDE SEQUENCE</scope>
    <source>
        <strain evidence="10">MADBK_172401_WGS</strain>
        <tissue evidence="10">Digestive gland</tissue>
    </source>
</reference>
<evidence type="ECO:0000313" key="11">
    <source>
        <dbReference type="Proteomes" id="UP000770661"/>
    </source>
</evidence>
<sequence length="691" mass="75187">MAKEVIWEACGGQRPRPRLPPAAGKFDLVGWPPMRGLLSLCLLLVTCECEVIKQETRLGDEVLEEEPVIEGTGHLRSSEKETEDDSPPPPNIVVLLADDLGYGDLSFSGHPTSRTPEIDKLARESLFFTHHYVTSPICSPSRASLLTGRLQVRNGVYPGTFTPMNYLGLPRNETTIATLLKDKGYRTMLTGKWHLGVGREGEYLPIHHGFDHYLGLPYSHDMCPCPTCFPGRPCHDNCWGGTRVSCPLYSNGTIVEQPVDLLTLTSRLVQTAVTFMADAAASRKPFFLYFPFFHVHHPQFSPEKFVGKSLRGTIGDSLYELDWAVGQVVKALRQHHLLSSTLIWFSSDNGSKEVQSGHQPASEEGIPSGYGRVAWRRGDGESPASLVTLPGAAGCGYVMCQRGGGVARSTPNITSLGVWRTMRAALPSRPLSSPPPAGWAAGAGAVAGQNRSPSLTRHERGGCAGLLRCGKGTTWEGGVRVPLFVHWPSRVSPGRSDGLVSAVDLLPTVASLTGLNTSHLTLDGVDISPLLWDPLVVSPRKYMPIYPTDPTPKVGPHAVTNGTYKAHFYTSGSDLSDADNYDPMCPASHPLTKHDPPLLFNVHHDPGERYDLSADPQYSGLLRAFTAWRKDHMEHMTWDIPRTTPTDPRAQPCCTAPSCAPFPQCCDCPAPAPAPQWSTPHANDIASLLSL</sequence>
<dbReference type="EMBL" id="JACEEZ010025665">
    <property type="protein sequence ID" value="KAG0698665.1"/>
    <property type="molecule type" value="Genomic_DNA"/>
</dbReference>
<dbReference type="PROSITE" id="PS00523">
    <property type="entry name" value="SULFATASE_1"/>
    <property type="match status" value="1"/>
</dbReference>
<dbReference type="Pfam" id="PF14707">
    <property type="entry name" value="Sulfatase_C"/>
    <property type="match status" value="1"/>
</dbReference>
<feature type="region of interest" description="Disordered" evidence="8">
    <location>
        <begin position="64"/>
        <end position="90"/>
    </location>
</feature>
<dbReference type="Gene3D" id="3.30.1120.10">
    <property type="match status" value="1"/>
</dbReference>
<evidence type="ECO:0000256" key="4">
    <source>
        <dbReference type="ARBA" id="ARBA00022729"/>
    </source>
</evidence>
<keyword evidence="5" id="KW-0378">Hydrolase</keyword>
<evidence type="ECO:0000256" key="6">
    <source>
        <dbReference type="ARBA" id="ARBA00022837"/>
    </source>
</evidence>
<dbReference type="InterPro" id="IPR050738">
    <property type="entry name" value="Sulfatase"/>
</dbReference>
<evidence type="ECO:0000256" key="5">
    <source>
        <dbReference type="ARBA" id="ARBA00022801"/>
    </source>
</evidence>
<keyword evidence="4" id="KW-0732">Signal</keyword>
<evidence type="ECO:0000259" key="9">
    <source>
        <dbReference type="Pfam" id="PF00884"/>
    </source>
</evidence>
<proteinExistence type="inferred from homology"/>
<evidence type="ECO:0000256" key="3">
    <source>
        <dbReference type="ARBA" id="ARBA00022723"/>
    </source>
</evidence>
<dbReference type="Pfam" id="PF00884">
    <property type="entry name" value="Sulfatase"/>
    <property type="match status" value="1"/>
</dbReference>
<dbReference type="GO" id="GO:0046872">
    <property type="term" value="F:metal ion binding"/>
    <property type="evidence" value="ECO:0007669"/>
    <property type="project" value="UniProtKB-KW"/>
</dbReference>
<protein>
    <submittedName>
        <fullName evidence="10">Arylsulfatase A</fullName>
    </submittedName>
</protein>
<dbReference type="GO" id="GO:0004065">
    <property type="term" value="F:arylsulfatase activity"/>
    <property type="evidence" value="ECO:0007669"/>
    <property type="project" value="TreeGrafter"/>
</dbReference>
<dbReference type="PANTHER" id="PTHR42693:SF11">
    <property type="entry name" value="ARYLSULFATASE A"/>
    <property type="match status" value="1"/>
</dbReference>
<gene>
    <name evidence="10" type="primary">ARSA</name>
    <name evidence="10" type="ORF">GWK47_026002</name>
</gene>
<dbReference type="FunFam" id="3.40.720.10:FF:000023">
    <property type="entry name" value="Arylsulfatase A"/>
    <property type="match status" value="1"/>
</dbReference>
<keyword evidence="7" id="KW-0325">Glycoprotein</keyword>
<dbReference type="Proteomes" id="UP000770661">
    <property type="component" value="Unassembled WGS sequence"/>
</dbReference>
<evidence type="ECO:0000313" key="10">
    <source>
        <dbReference type="EMBL" id="KAG0698665.1"/>
    </source>
</evidence>
<keyword evidence="3" id="KW-0479">Metal-binding</keyword>
<dbReference type="InterPro" id="IPR017850">
    <property type="entry name" value="Alkaline_phosphatase_core_sf"/>
</dbReference>
<keyword evidence="6" id="KW-0106">Calcium</keyword>
<dbReference type="PANTHER" id="PTHR42693">
    <property type="entry name" value="ARYLSULFATASE FAMILY MEMBER"/>
    <property type="match status" value="1"/>
</dbReference>
<accession>A0A8J8WFB5</accession>
<feature type="region of interest" description="Disordered" evidence="8">
    <location>
        <begin position="353"/>
        <end position="374"/>
    </location>
</feature>
<dbReference type="AlphaFoldDB" id="A0A8J8WFB5"/>
<evidence type="ECO:0000256" key="8">
    <source>
        <dbReference type="SAM" id="MobiDB-lite"/>
    </source>
</evidence>
<dbReference type="Gene3D" id="3.40.720.10">
    <property type="entry name" value="Alkaline Phosphatase, subunit A"/>
    <property type="match status" value="1"/>
</dbReference>
<comment type="similarity">
    <text evidence="2">Belongs to the sulfatase family.</text>
</comment>
<name>A0A8J8WFB5_CHIOP</name>
<keyword evidence="11" id="KW-1185">Reference proteome</keyword>